<sequence>MSKKIHLFSQLELRSLHLKNRIVVSPMCQYKAVEGHIQDWHIAHHSRFALGGMALSFVEATGITREGRITHGCTGIWHDNHVLGLKKIVKLYHAQNIAVGIQIGHAGRRASCIRLSDGGQPISKTDTDEPSWGIIGPSAIAEKKGYPVPRCMSHKEIIEVVEAFKAAAKRTLDAGFDTIEIHGAHGYLIHSFFSPLSNHRNDQYGGNLRRRMTFPLMITEAVREIWPENKPLFFRVSAVDNISGGISIEDTVELAKELKLHGVDIIDCSSGGMSGPSTLSREKIKRGFQVPYSEKIKKESGVNTMAVGLIIEAEQAETILKNNQADLIALAREMISDSNWAYHAAHKLGHENPYEILPPSYAFHLQSRAEYMNVD</sequence>
<evidence type="ECO:0000256" key="5">
    <source>
        <dbReference type="ARBA" id="ARBA00023002"/>
    </source>
</evidence>
<dbReference type="InterPro" id="IPR044152">
    <property type="entry name" value="YqjM-like"/>
</dbReference>
<dbReference type="Gene3D" id="3.20.20.70">
    <property type="entry name" value="Aldolase class I"/>
    <property type="match status" value="1"/>
</dbReference>
<protein>
    <recommendedName>
        <fullName evidence="6">NADH:flavin oxidoreductase/NADH oxidase N-terminal domain-containing protein</fullName>
    </recommendedName>
</protein>
<feature type="domain" description="NADH:flavin oxidoreductase/NADH oxidase N-terminal" evidence="6">
    <location>
        <begin position="7"/>
        <end position="348"/>
    </location>
</feature>
<reference evidence="7" key="1">
    <citation type="submission" date="2018-05" db="EMBL/GenBank/DDBJ databases">
        <authorList>
            <person name="Lanie J.A."/>
            <person name="Ng W.-L."/>
            <person name="Kazmierczak K.M."/>
            <person name="Andrzejewski T.M."/>
            <person name="Davidsen T.M."/>
            <person name="Wayne K.J."/>
            <person name="Tettelin H."/>
            <person name="Glass J.I."/>
            <person name="Rusch D."/>
            <person name="Podicherti R."/>
            <person name="Tsui H.-C.T."/>
            <person name="Winkler M.E."/>
        </authorList>
    </citation>
    <scope>NUCLEOTIDE SEQUENCE</scope>
</reference>
<keyword evidence="3" id="KW-0288">FMN</keyword>
<evidence type="ECO:0000256" key="2">
    <source>
        <dbReference type="ARBA" id="ARBA00022630"/>
    </source>
</evidence>
<proteinExistence type="predicted"/>
<dbReference type="Pfam" id="PF00724">
    <property type="entry name" value="Oxidored_FMN"/>
    <property type="match status" value="1"/>
</dbReference>
<accession>A0A381WUI3</accession>
<dbReference type="PANTHER" id="PTHR43303">
    <property type="entry name" value="NADPH DEHYDROGENASE C23G7.10C-RELATED"/>
    <property type="match status" value="1"/>
</dbReference>
<dbReference type="EMBL" id="UINC01012886">
    <property type="protein sequence ID" value="SVA56022.1"/>
    <property type="molecule type" value="Genomic_DNA"/>
</dbReference>
<dbReference type="CDD" id="cd02932">
    <property type="entry name" value="OYE_YqiM_FMN"/>
    <property type="match status" value="1"/>
</dbReference>
<dbReference type="PANTHER" id="PTHR43303:SF4">
    <property type="entry name" value="NADPH DEHYDROGENASE C23G7.10C-RELATED"/>
    <property type="match status" value="1"/>
</dbReference>
<dbReference type="GO" id="GO:0010181">
    <property type="term" value="F:FMN binding"/>
    <property type="evidence" value="ECO:0007669"/>
    <property type="project" value="InterPro"/>
</dbReference>
<dbReference type="InterPro" id="IPR013785">
    <property type="entry name" value="Aldolase_TIM"/>
</dbReference>
<dbReference type="SUPFAM" id="SSF51395">
    <property type="entry name" value="FMN-linked oxidoreductases"/>
    <property type="match status" value="1"/>
</dbReference>
<comment type="cofactor">
    <cofactor evidence="1">
        <name>FMN</name>
        <dbReference type="ChEBI" id="CHEBI:58210"/>
    </cofactor>
</comment>
<gene>
    <name evidence="7" type="ORF">METZ01_LOCUS108876</name>
</gene>
<keyword evidence="2" id="KW-0285">Flavoprotein</keyword>
<evidence type="ECO:0000259" key="6">
    <source>
        <dbReference type="Pfam" id="PF00724"/>
    </source>
</evidence>
<dbReference type="AlphaFoldDB" id="A0A381WUI3"/>
<keyword evidence="4" id="KW-0521">NADP</keyword>
<evidence type="ECO:0000313" key="7">
    <source>
        <dbReference type="EMBL" id="SVA56022.1"/>
    </source>
</evidence>
<evidence type="ECO:0000256" key="4">
    <source>
        <dbReference type="ARBA" id="ARBA00022857"/>
    </source>
</evidence>
<keyword evidence="5" id="KW-0560">Oxidoreductase</keyword>
<organism evidence="7">
    <name type="scientific">marine metagenome</name>
    <dbReference type="NCBI Taxonomy" id="408172"/>
    <lineage>
        <taxon>unclassified sequences</taxon>
        <taxon>metagenomes</taxon>
        <taxon>ecological metagenomes</taxon>
    </lineage>
</organism>
<dbReference type="GO" id="GO:0050661">
    <property type="term" value="F:NADP binding"/>
    <property type="evidence" value="ECO:0007669"/>
    <property type="project" value="InterPro"/>
</dbReference>
<evidence type="ECO:0000256" key="3">
    <source>
        <dbReference type="ARBA" id="ARBA00022643"/>
    </source>
</evidence>
<name>A0A381WUI3_9ZZZZ</name>
<evidence type="ECO:0000256" key="1">
    <source>
        <dbReference type="ARBA" id="ARBA00001917"/>
    </source>
</evidence>
<dbReference type="InterPro" id="IPR001155">
    <property type="entry name" value="OxRdtase_FMN_N"/>
</dbReference>
<dbReference type="GO" id="GO:0003959">
    <property type="term" value="F:NADPH dehydrogenase activity"/>
    <property type="evidence" value="ECO:0007669"/>
    <property type="project" value="InterPro"/>
</dbReference>